<sequence length="216" mass="24093">MVVTSDVSIFMPERMPSGKLLGEKEFSVRKREVLGDFTVFDVLPLVIESPAERKAGSLVPRRSVLPIYPASWTSGPSENQIPWLVLFQSMEERLNQMMLILARLSSGEKVRLPVPVRVEISSSGMVFPSEHSYPENEALHLLIDLPVFPPLEIDLLAHVSACTLSSEGTGTEVLVAFDSLPTGLRDQLLQYIVVRQREEIRQGQKNRAVATSRRIG</sequence>
<proteinExistence type="predicted"/>
<name>A0A2I2MIY3_9BACT</name>
<dbReference type="EMBL" id="LT966316">
    <property type="protein sequence ID" value="SOU93667.1"/>
    <property type="molecule type" value="Genomic_DNA"/>
</dbReference>
<protein>
    <recommendedName>
        <fullName evidence="2">PilZ domain-containing protein</fullName>
    </recommendedName>
</protein>
<reference evidence="1" key="1">
    <citation type="submission" date="2017-12" db="EMBL/GenBank/DDBJ databases">
        <authorList>
            <consortium name="SysMetEx"/>
        </authorList>
    </citation>
    <scope>NUCLEOTIDE SEQUENCE</scope>
    <source>
        <strain evidence="1">Pb_238</strain>
    </source>
</reference>
<evidence type="ECO:0000313" key="1">
    <source>
        <dbReference type="EMBL" id="SOU93667.1"/>
    </source>
</evidence>
<organism evidence="1">
    <name type="scientific">Leptospirillum ferriphilum</name>
    <dbReference type="NCBI Taxonomy" id="178606"/>
    <lineage>
        <taxon>Bacteria</taxon>
        <taxon>Pseudomonadati</taxon>
        <taxon>Nitrospirota</taxon>
        <taxon>Nitrospiria</taxon>
        <taxon>Nitrospirales</taxon>
        <taxon>Nitrospiraceae</taxon>
        <taxon>Leptospirillum</taxon>
    </lineage>
</organism>
<gene>
    <name evidence="1" type="ORF">LFTS_02323</name>
</gene>
<evidence type="ECO:0008006" key="2">
    <source>
        <dbReference type="Google" id="ProtNLM"/>
    </source>
</evidence>
<dbReference type="AlphaFoldDB" id="A0A2I2MIY3"/>
<accession>A0A2I2MIY3</accession>